<gene>
    <name evidence="1" type="ORF">H1D33_03455</name>
</gene>
<evidence type="ECO:0000313" key="1">
    <source>
        <dbReference type="EMBL" id="QLQ37963.1"/>
    </source>
</evidence>
<name>A0A7L6B7I3_9ACTN</name>
<dbReference type="EMBL" id="CP059322">
    <property type="protein sequence ID" value="QLQ37963.1"/>
    <property type="molecule type" value="Genomic_DNA"/>
</dbReference>
<evidence type="ECO:0000313" key="2">
    <source>
        <dbReference type="Proteomes" id="UP000510844"/>
    </source>
</evidence>
<keyword evidence="2" id="KW-1185">Reference proteome</keyword>
<protein>
    <submittedName>
        <fullName evidence="1">Uncharacterized protein</fullName>
    </submittedName>
</protein>
<accession>A0A7L6B7I3</accession>
<reference evidence="1 2" key="2">
    <citation type="journal article" date="2021" name="Mar. Drugs">
        <title>A New Micromonospora Strain with Antibiotic Activity Isolated from the Microbiome of a Mid-Atlantic Deep-Sea Sponge.</title>
        <authorList>
            <person name="Back C.R."/>
            <person name="Stennett H.L."/>
            <person name="Williams S.E."/>
            <person name="Wang L."/>
            <person name="Ojeda Gomez J."/>
            <person name="Abdulle O.M."/>
            <person name="Duffy T."/>
            <person name="Neal C."/>
            <person name="Mantell J."/>
            <person name="Jepson M.A."/>
            <person name="Hendry K.R."/>
            <person name="Powell D."/>
            <person name="Stach J.E.M."/>
            <person name="Essex-Lopresti A.E."/>
            <person name="Willis C.L."/>
            <person name="Curnow P."/>
            <person name="Race P.R."/>
        </authorList>
    </citation>
    <scope>NUCLEOTIDE SEQUENCE [LARGE SCALE GENOMIC DNA]</scope>
    <source>
        <strain evidence="1 2">28ISP2-46</strain>
    </source>
</reference>
<proteinExistence type="predicted"/>
<reference evidence="2" key="1">
    <citation type="submission" date="2020-07" db="EMBL/GenBank/DDBJ databases">
        <title>A new Micromonospora strain with potent antibiotic activity isolated from the microbiome of a mid-Atlantic deep-sea sponge.</title>
        <authorList>
            <person name="Back C.R."/>
            <person name="Stennett H.L."/>
            <person name="Williams S.E."/>
            <person name="Wang L."/>
            <person name="Ojeda Gomez J."/>
            <person name="Abdulle O.M."/>
            <person name="Duffy T."/>
            <person name="Hendry K.R."/>
            <person name="Powell D."/>
            <person name="Stach J.E."/>
            <person name="Essex-Lopresti A.E."/>
            <person name="Willis C.L."/>
            <person name="Curnow P."/>
            <person name="Race P.R."/>
        </authorList>
    </citation>
    <scope>NUCLEOTIDE SEQUENCE [LARGE SCALE GENOMIC DNA]</scope>
    <source>
        <strain evidence="2">28ISP2-46</strain>
    </source>
</reference>
<sequence>MPEMPPHIAAATDQDRAELRQLVESARHHTDAMACEYAGTCAGGTVALALEDMPWQRVELLLNIAIAELAALDYGQPIHLTDAALAALDRPEGGDDDHHR</sequence>
<organism evidence="1 2">
    <name type="scientific">Micromonospora robiginosa</name>
    <dbReference type="NCBI Taxonomy" id="2749844"/>
    <lineage>
        <taxon>Bacteria</taxon>
        <taxon>Bacillati</taxon>
        <taxon>Actinomycetota</taxon>
        <taxon>Actinomycetes</taxon>
        <taxon>Micromonosporales</taxon>
        <taxon>Micromonosporaceae</taxon>
        <taxon>Micromonospora</taxon>
    </lineage>
</organism>
<dbReference type="AlphaFoldDB" id="A0A7L6B7I3"/>
<dbReference type="Proteomes" id="UP000510844">
    <property type="component" value="Chromosome"/>
</dbReference>
<dbReference type="KEGG" id="mfeu:H1D33_03455"/>
<dbReference type="RefSeq" id="WP_181570408.1">
    <property type="nucleotide sequence ID" value="NZ_CP059322.2"/>
</dbReference>